<feature type="domain" description="Glycosyltransferase subfamily 4-like N-terminal" evidence="2">
    <location>
        <begin position="115"/>
        <end position="240"/>
    </location>
</feature>
<dbReference type="PANTHER" id="PTHR46401:SF2">
    <property type="entry name" value="GLYCOSYLTRANSFERASE WBBK-RELATED"/>
    <property type="match status" value="1"/>
</dbReference>
<keyword evidence="1" id="KW-0808">Transferase</keyword>
<protein>
    <submittedName>
        <fullName evidence="3">Glycosyltransferase family 4 protein</fullName>
    </submittedName>
</protein>
<dbReference type="CDD" id="cd03794">
    <property type="entry name" value="GT4_WbuB-like"/>
    <property type="match status" value="1"/>
</dbReference>
<dbReference type="PANTHER" id="PTHR46401">
    <property type="entry name" value="GLYCOSYLTRANSFERASE WBBK-RELATED"/>
    <property type="match status" value="1"/>
</dbReference>
<dbReference type="AlphaFoldDB" id="A0A953HXB1"/>
<dbReference type="Gene3D" id="3.40.50.2000">
    <property type="entry name" value="Glycogen Phosphorylase B"/>
    <property type="match status" value="2"/>
</dbReference>
<name>A0A953HXB1_9BACT</name>
<dbReference type="EMBL" id="JAHVHU010000019">
    <property type="protein sequence ID" value="MBY5959920.1"/>
    <property type="molecule type" value="Genomic_DNA"/>
</dbReference>
<dbReference type="Proteomes" id="UP000753961">
    <property type="component" value="Unassembled WGS sequence"/>
</dbReference>
<evidence type="ECO:0000259" key="2">
    <source>
        <dbReference type="Pfam" id="PF13439"/>
    </source>
</evidence>
<evidence type="ECO:0000313" key="4">
    <source>
        <dbReference type="Proteomes" id="UP000753961"/>
    </source>
</evidence>
<dbReference type="SUPFAM" id="SSF53756">
    <property type="entry name" value="UDP-Glycosyltransferase/glycogen phosphorylase"/>
    <property type="match status" value="1"/>
</dbReference>
<dbReference type="Pfam" id="PF13439">
    <property type="entry name" value="Glyco_transf_4"/>
    <property type="match status" value="1"/>
</dbReference>
<accession>A0A953HXB1</accession>
<dbReference type="RefSeq" id="WP_222581456.1">
    <property type="nucleotide sequence ID" value="NZ_JAHVHU010000019.1"/>
</dbReference>
<reference evidence="3" key="1">
    <citation type="submission" date="2021-06" db="EMBL/GenBank/DDBJ databases">
        <title>44 bacteria genomes isolated from Dapeng, Shenzhen.</title>
        <authorList>
            <person name="Zheng W."/>
            <person name="Yu S."/>
            <person name="Huang Y."/>
        </authorList>
    </citation>
    <scope>NUCLEOTIDE SEQUENCE</scope>
    <source>
        <strain evidence="3">DP5N28-2</strain>
    </source>
</reference>
<comment type="caution">
    <text evidence="3">The sequence shown here is derived from an EMBL/GenBank/DDBJ whole genome shotgun (WGS) entry which is preliminary data.</text>
</comment>
<gene>
    <name evidence="3" type="ORF">KUV50_17335</name>
</gene>
<proteinExistence type="predicted"/>
<dbReference type="GO" id="GO:0016757">
    <property type="term" value="F:glycosyltransferase activity"/>
    <property type="evidence" value="ECO:0007669"/>
    <property type="project" value="UniProtKB-ARBA"/>
</dbReference>
<evidence type="ECO:0000313" key="3">
    <source>
        <dbReference type="EMBL" id="MBY5959920.1"/>
    </source>
</evidence>
<dbReference type="InterPro" id="IPR028098">
    <property type="entry name" value="Glyco_trans_4-like_N"/>
</dbReference>
<sequence length="432" mass="49110">MPSKRPTKKVLIITYYWPPAGGPGVQRVLKFTKYLREFGWEPVILTVENGEYPAMDASLVHDIPDGTKVYKTKALEPFQLYKVVSGQKKDSRIDNYVLKNKKTGFMARLSKWIRFNVFLPDARVGWVPFAIRQGRKILRDENIDLIFSSSPPHSLQLAAQQLARKSKLPWVADFRDPWTSIVYYQDEPRAAVARKFDERLERRVLREADRIVTISKATKDELDQIGQRKDTVVIYNGYDAADFSPQATNSQSQKIKITYAGFLSDTRIPQSLLTVLANAPTGKYADIELHLYGKSSAGFNQLVENLHLTSKVIHHGYVDHDTLVQNLCASDALLMVVDDVSDNKGILTGKLFDYMGTQKPIIAIGPKNGEVGQIIAHSDSGWYVEYDDVSGMEKCLNELTRGQYEFKFHTEDFERRNLTRKLAKVLDEVARS</sequence>
<organism evidence="3 4">
    <name type="scientific">Membranihabitans marinus</name>
    <dbReference type="NCBI Taxonomy" id="1227546"/>
    <lineage>
        <taxon>Bacteria</taxon>
        <taxon>Pseudomonadati</taxon>
        <taxon>Bacteroidota</taxon>
        <taxon>Saprospiria</taxon>
        <taxon>Saprospirales</taxon>
        <taxon>Saprospiraceae</taxon>
        <taxon>Membranihabitans</taxon>
    </lineage>
</organism>
<evidence type="ECO:0000256" key="1">
    <source>
        <dbReference type="ARBA" id="ARBA00022679"/>
    </source>
</evidence>
<keyword evidence="4" id="KW-1185">Reference proteome</keyword>